<accession>A0ABS6Z0D7</accession>
<dbReference type="SUPFAM" id="SSF52096">
    <property type="entry name" value="ClpP/crotonase"/>
    <property type="match status" value="1"/>
</dbReference>
<dbReference type="PANTHER" id="PTHR32060">
    <property type="entry name" value="TAIL-SPECIFIC PROTEASE"/>
    <property type="match status" value="1"/>
</dbReference>
<feature type="chain" id="PRO_5046386693" evidence="1">
    <location>
        <begin position="29"/>
        <end position="347"/>
    </location>
</feature>
<proteinExistence type="predicted"/>
<name>A0ABS6Z0D7_9ACTN</name>
<evidence type="ECO:0000256" key="1">
    <source>
        <dbReference type="SAM" id="SignalP"/>
    </source>
</evidence>
<feature type="signal peptide" evidence="1">
    <location>
        <begin position="1"/>
        <end position="28"/>
    </location>
</feature>
<dbReference type="Pfam" id="PF03572">
    <property type="entry name" value="Peptidase_S41"/>
    <property type="match status" value="1"/>
</dbReference>
<evidence type="ECO:0000313" key="3">
    <source>
        <dbReference type="EMBL" id="MBW5481212.1"/>
    </source>
</evidence>
<gene>
    <name evidence="3" type="ORF">GPJ59_04765</name>
</gene>
<evidence type="ECO:0000313" key="4">
    <source>
        <dbReference type="Proteomes" id="UP000812013"/>
    </source>
</evidence>
<protein>
    <submittedName>
        <fullName evidence="3">Peptidase S41</fullName>
    </submittedName>
</protein>
<sequence length="347" mass="36695">MLGGRVRGGRLLRSAACAVLLLGLVAGAGRTDRSDVPAGAMSADARSYLSQALDIMERNALLRHQVDWDLVRRLAFWQAQGARKPADVYDAIRFALQTVGYGHSRLLEPEQVRDAAASVSSPQGPEGRSLGHHVGYLSLPAVQGTDSTYERYIRQGREAVKEGGLSRACGWVVDVRGNHGGNMWPMLAVVGPVLGEGTVGMFVDADAMTYPWTIRDGVPHENGSRRTYGDSGLSAPAALPHVPVAVLTDGGTASAGEAVVVAFRGRPQTRSFGEATSGVPTGNTTHRLPDGALLVLTEAKDADRTGRSYDAAIPPDESVPAVGLRGTDADQGLRAAQNWLLEQPACQ</sequence>
<dbReference type="EMBL" id="WTFF01000016">
    <property type="protein sequence ID" value="MBW5481212.1"/>
    <property type="molecule type" value="Genomic_DNA"/>
</dbReference>
<dbReference type="Gene3D" id="3.90.226.10">
    <property type="entry name" value="2-enoyl-CoA Hydratase, Chain A, domain 1"/>
    <property type="match status" value="1"/>
</dbReference>
<keyword evidence="4" id="KW-1185">Reference proteome</keyword>
<organism evidence="3 4">
    <name type="scientific">Streptomyces bambusae</name>
    <dbReference type="NCBI Taxonomy" id="1550616"/>
    <lineage>
        <taxon>Bacteria</taxon>
        <taxon>Bacillati</taxon>
        <taxon>Actinomycetota</taxon>
        <taxon>Actinomycetes</taxon>
        <taxon>Kitasatosporales</taxon>
        <taxon>Streptomycetaceae</taxon>
        <taxon>Streptomyces</taxon>
    </lineage>
</organism>
<dbReference type="Proteomes" id="UP000812013">
    <property type="component" value="Unassembled WGS sequence"/>
</dbReference>
<feature type="domain" description="Tail specific protease" evidence="2">
    <location>
        <begin position="105"/>
        <end position="320"/>
    </location>
</feature>
<dbReference type="InterPro" id="IPR029045">
    <property type="entry name" value="ClpP/crotonase-like_dom_sf"/>
</dbReference>
<dbReference type="InterPro" id="IPR005151">
    <property type="entry name" value="Tail-specific_protease"/>
</dbReference>
<reference evidence="3 4" key="1">
    <citation type="submission" date="2019-12" db="EMBL/GenBank/DDBJ databases">
        <title>Genome sequence of Streptomyces bambusae.</title>
        <authorList>
            <person name="Bansal K."/>
            <person name="Choksket S."/>
            <person name="Korpole S."/>
            <person name="Patil P.B."/>
        </authorList>
    </citation>
    <scope>NUCLEOTIDE SEQUENCE [LARGE SCALE GENOMIC DNA]</scope>
    <source>
        <strain evidence="3 4">SK60</strain>
    </source>
</reference>
<evidence type="ECO:0000259" key="2">
    <source>
        <dbReference type="SMART" id="SM00245"/>
    </source>
</evidence>
<dbReference type="CDD" id="cd06567">
    <property type="entry name" value="Peptidase_S41"/>
    <property type="match status" value="1"/>
</dbReference>
<keyword evidence="1" id="KW-0732">Signal</keyword>
<comment type="caution">
    <text evidence="3">The sequence shown here is derived from an EMBL/GenBank/DDBJ whole genome shotgun (WGS) entry which is preliminary data.</text>
</comment>
<dbReference type="SMART" id="SM00245">
    <property type="entry name" value="TSPc"/>
    <property type="match status" value="1"/>
</dbReference>
<dbReference type="PANTHER" id="PTHR32060:SF30">
    <property type="entry name" value="CARBOXY-TERMINAL PROCESSING PROTEASE CTPA"/>
    <property type="match status" value="1"/>
</dbReference>